<accession>A0A381T9F8</accession>
<dbReference type="EMBL" id="UINC01004232">
    <property type="protein sequence ID" value="SVA12810.1"/>
    <property type="molecule type" value="Genomic_DNA"/>
</dbReference>
<dbReference type="Gene3D" id="2.60.40.1190">
    <property type="match status" value="1"/>
</dbReference>
<proteinExistence type="predicted"/>
<protein>
    <recommendedName>
        <fullName evidence="1">DUF5916 domain-containing protein</fullName>
    </recommendedName>
</protein>
<evidence type="ECO:0000313" key="2">
    <source>
        <dbReference type="EMBL" id="SVA12810.1"/>
    </source>
</evidence>
<reference evidence="2" key="1">
    <citation type="submission" date="2018-05" db="EMBL/GenBank/DDBJ databases">
        <authorList>
            <person name="Lanie J.A."/>
            <person name="Ng W.-L."/>
            <person name="Kazmierczak K.M."/>
            <person name="Andrzejewski T.M."/>
            <person name="Davidsen T.M."/>
            <person name="Wayne K.J."/>
            <person name="Tettelin H."/>
            <person name="Glass J.I."/>
            <person name="Rusch D."/>
            <person name="Podicherti R."/>
            <person name="Tsui H.-C.T."/>
            <person name="Winkler M.E."/>
        </authorList>
    </citation>
    <scope>NUCLEOTIDE SEQUENCE</scope>
</reference>
<evidence type="ECO:0000259" key="1">
    <source>
        <dbReference type="Pfam" id="PF19313"/>
    </source>
</evidence>
<dbReference type="Pfam" id="PF19313">
    <property type="entry name" value="DUF5916"/>
    <property type="match status" value="1"/>
</dbReference>
<dbReference type="InterPro" id="IPR045670">
    <property type="entry name" value="DUF5916"/>
</dbReference>
<feature type="non-terminal residue" evidence="2">
    <location>
        <position position="1"/>
    </location>
</feature>
<name>A0A381T9F8_9ZZZZ</name>
<sequence length="880" mass="98012">VRYVGQSLGIIAVLQLLITSGVCAQALSGERKQALAVRVNTAIQVDGRLDEIAWQTAEPVVDFIQKEPVEGAEPTDRMEVRFIYDDTALYVGARMFASGPIQSMLSRRDDGAQVESIEIELDTFLDRRTAYSFGVTAAGVRLDHFHPTDTETNEDTEYDPVWQARTEFTVEGWTAELWLPFSQLRFNARDEHVWGLNIKRDVPSLDEENYWALIRRTETGWASRFGELHGLQGVTSGRRLEVVPYVAGSSSVNADRDLANPFDDGKNLSGRSGADLKFGLGSNLTLDVTVNPDFGQIDADPAEVNLTAFETIFPELRPFFLEGNNVLTAGTGNYYYSRRIGARPSGSASGDFVDNPNTTTILGAGKLTGRLSSGTSIGLLGAVTDEEFAKTSTGGEEARVRVTPRSAWGVARVIQEIGNQGSVIGAHLTTLHREMSPTDALAARLSRNAVTGGADAKLRFGDRTYETDFAVGFTHIDGEPEAIAGYQRRNSHLLQRIDQPVIRFDGTRRSINGGQISARLNKVAGRHWLWRANIQIESPEFEPSDFGRLNFAGDYMNSARLTYRETEPGSWFRRYSFTLNLNQYLYFDRDLGARYKIDSNNSFTFLNYLRTDLNITRFFRGLDAQLTRGGPAMGVPLGWSYTWVLRNRETSRTRWGGSVNYQSNELGDETWRINGGVSFRPSPSLQLAIRNEFRDENGTRGSFQGPINRQYLATVDGGRSETYGQRYIFGVPDGVTISSQVRANYTFKPDLTLDVYAEPFATSGRYVRFGELLIPRGPELRYYGTDGTTIEPLADGKQLVTDGSSTFTLKNYDFNVRSFRSNVVLRWEWRPGSNLFVVWQQNRASRVAEGQHVGLGDLLGSLSAAGDNIFAVKMTFWTSP</sequence>
<gene>
    <name evidence="2" type="ORF">METZ01_LOCUS65664</name>
</gene>
<dbReference type="SUPFAM" id="SSF49344">
    <property type="entry name" value="CBD9-like"/>
    <property type="match status" value="1"/>
</dbReference>
<dbReference type="AlphaFoldDB" id="A0A381T9F8"/>
<feature type="domain" description="DUF5916" evidence="1">
    <location>
        <begin position="239"/>
        <end position="877"/>
    </location>
</feature>
<dbReference type="CDD" id="cd09618">
    <property type="entry name" value="CBM9_like_2"/>
    <property type="match status" value="1"/>
</dbReference>
<organism evidence="2">
    <name type="scientific">marine metagenome</name>
    <dbReference type="NCBI Taxonomy" id="408172"/>
    <lineage>
        <taxon>unclassified sequences</taxon>
        <taxon>metagenomes</taxon>
        <taxon>ecological metagenomes</taxon>
    </lineage>
</organism>